<protein>
    <submittedName>
        <fullName evidence="2">Uncharacterized protein</fullName>
    </submittedName>
</protein>
<keyword evidence="1" id="KW-0812">Transmembrane</keyword>
<evidence type="ECO:0000313" key="3">
    <source>
        <dbReference type="Proteomes" id="UP000527355"/>
    </source>
</evidence>
<accession>A0A7J7Z4G3</accession>
<evidence type="ECO:0000256" key="1">
    <source>
        <dbReference type="SAM" id="Phobius"/>
    </source>
</evidence>
<organism evidence="2 3">
    <name type="scientific">Myotis myotis</name>
    <name type="common">Greater mouse-eared bat</name>
    <name type="synonym">Vespertilio myotis</name>
    <dbReference type="NCBI Taxonomy" id="51298"/>
    <lineage>
        <taxon>Eukaryota</taxon>
        <taxon>Metazoa</taxon>
        <taxon>Chordata</taxon>
        <taxon>Craniata</taxon>
        <taxon>Vertebrata</taxon>
        <taxon>Euteleostomi</taxon>
        <taxon>Mammalia</taxon>
        <taxon>Eutheria</taxon>
        <taxon>Laurasiatheria</taxon>
        <taxon>Chiroptera</taxon>
        <taxon>Yangochiroptera</taxon>
        <taxon>Vespertilionidae</taxon>
        <taxon>Myotis</taxon>
    </lineage>
</organism>
<keyword evidence="1" id="KW-0472">Membrane</keyword>
<name>A0A7J7Z4G3_MYOMY</name>
<feature type="transmembrane region" description="Helical" evidence="1">
    <location>
        <begin position="47"/>
        <end position="64"/>
    </location>
</feature>
<keyword evidence="3" id="KW-1185">Reference proteome</keyword>
<dbReference type="EMBL" id="JABWUV010000003">
    <property type="protein sequence ID" value="KAF6369163.1"/>
    <property type="molecule type" value="Genomic_DNA"/>
</dbReference>
<evidence type="ECO:0000313" key="2">
    <source>
        <dbReference type="EMBL" id="KAF6369163.1"/>
    </source>
</evidence>
<dbReference type="Proteomes" id="UP000527355">
    <property type="component" value="Unassembled WGS sequence"/>
</dbReference>
<feature type="transmembrane region" description="Helical" evidence="1">
    <location>
        <begin position="12"/>
        <end position="31"/>
    </location>
</feature>
<proteinExistence type="predicted"/>
<dbReference type="AlphaFoldDB" id="A0A7J7Z4G3"/>
<reference evidence="2 3" key="1">
    <citation type="journal article" date="2020" name="Nature">
        <title>Six reference-quality genomes reveal evolution of bat adaptations.</title>
        <authorList>
            <person name="Jebb D."/>
            <person name="Huang Z."/>
            <person name="Pippel M."/>
            <person name="Hughes G.M."/>
            <person name="Lavrichenko K."/>
            <person name="Devanna P."/>
            <person name="Winkler S."/>
            <person name="Jermiin L.S."/>
            <person name="Skirmuntt E.C."/>
            <person name="Katzourakis A."/>
            <person name="Burkitt-Gray L."/>
            <person name="Ray D.A."/>
            <person name="Sullivan K.A.M."/>
            <person name="Roscito J.G."/>
            <person name="Kirilenko B.M."/>
            <person name="Davalos L.M."/>
            <person name="Corthals A.P."/>
            <person name="Power M.L."/>
            <person name="Jones G."/>
            <person name="Ransome R.D."/>
            <person name="Dechmann D.K.N."/>
            <person name="Locatelli A.G."/>
            <person name="Puechmaille S.J."/>
            <person name="Fedrigo O."/>
            <person name="Jarvis E.D."/>
            <person name="Hiller M."/>
            <person name="Vernes S.C."/>
            <person name="Myers E.W."/>
            <person name="Teeling E.C."/>
        </authorList>
    </citation>
    <scope>NUCLEOTIDE SEQUENCE [LARGE SCALE GENOMIC DNA]</scope>
    <source>
        <strain evidence="2">MMyoMyo1</strain>
        <tissue evidence="2">Flight muscle</tissue>
    </source>
</reference>
<comment type="caution">
    <text evidence="2">The sequence shown here is derived from an EMBL/GenBank/DDBJ whole genome shotgun (WGS) entry which is preliminary data.</text>
</comment>
<sequence>MDHYESEHPGSFFLACTFHLYLPILSSKAAWRSELMVTFQSPKRHSFFFFLIACIAVTLVNKIIQVSGAHFYNTSTVHCIVFTSPSQVSIHHNVSPVCSSTSLHPSSAGQSPQMSVSMSFSFFPSFFAQSFYFPCSPHPKSC</sequence>
<gene>
    <name evidence="2" type="ORF">mMyoMyo1_010551</name>
</gene>
<keyword evidence="1" id="KW-1133">Transmembrane helix</keyword>